<evidence type="ECO:0000313" key="3">
    <source>
        <dbReference type="Proteomes" id="UP000324222"/>
    </source>
</evidence>
<sequence>MQVPHGAATARRDSIPAYSFQPWSHIEVSELLKRFFPSLKGPLVSSDAPTHHAELAKCSLRHSTRKYRAQSPQLKYYNNRFLSSDTQKHPQDPPLGITELKKHANN</sequence>
<name>A0A5B7JXY7_PORTR</name>
<evidence type="ECO:0000256" key="1">
    <source>
        <dbReference type="SAM" id="MobiDB-lite"/>
    </source>
</evidence>
<dbReference type="Proteomes" id="UP000324222">
    <property type="component" value="Unassembled WGS sequence"/>
</dbReference>
<comment type="caution">
    <text evidence="2">The sequence shown here is derived from an EMBL/GenBank/DDBJ whole genome shotgun (WGS) entry which is preliminary data.</text>
</comment>
<evidence type="ECO:0000313" key="2">
    <source>
        <dbReference type="EMBL" id="MPD01761.1"/>
    </source>
</evidence>
<proteinExistence type="predicted"/>
<organism evidence="2 3">
    <name type="scientific">Portunus trituberculatus</name>
    <name type="common">Swimming crab</name>
    <name type="synonym">Neptunus trituberculatus</name>
    <dbReference type="NCBI Taxonomy" id="210409"/>
    <lineage>
        <taxon>Eukaryota</taxon>
        <taxon>Metazoa</taxon>
        <taxon>Ecdysozoa</taxon>
        <taxon>Arthropoda</taxon>
        <taxon>Crustacea</taxon>
        <taxon>Multicrustacea</taxon>
        <taxon>Malacostraca</taxon>
        <taxon>Eumalacostraca</taxon>
        <taxon>Eucarida</taxon>
        <taxon>Decapoda</taxon>
        <taxon>Pleocyemata</taxon>
        <taxon>Brachyura</taxon>
        <taxon>Eubrachyura</taxon>
        <taxon>Portunoidea</taxon>
        <taxon>Portunidae</taxon>
        <taxon>Portuninae</taxon>
        <taxon>Portunus</taxon>
    </lineage>
</organism>
<accession>A0A5B7JXY7</accession>
<protein>
    <submittedName>
        <fullName evidence="2">Uncharacterized protein</fullName>
    </submittedName>
</protein>
<keyword evidence="3" id="KW-1185">Reference proteome</keyword>
<feature type="region of interest" description="Disordered" evidence="1">
    <location>
        <begin position="82"/>
        <end position="106"/>
    </location>
</feature>
<reference evidence="2 3" key="1">
    <citation type="submission" date="2019-05" db="EMBL/GenBank/DDBJ databases">
        <title>Another draft genome of Portunus trituberculatus and its Hox gene families provides insights of decapod evolution.</title>
        <authorList>
            <person name="Jeong J.-H."/>
            <person name="Song I."/>
            <person name="Kim S."/>
            <person name="Choi T."/>
            <person name="Kim D."/>
            <person name="Ryu S."/>
            <person name="Kim W."/>
        </authorList>
    </citation>
    <scope>NUCLEOTIDE SEQUENCE [LARGE SCALE GENOMIC DNA]</scope>
    <source>
        <tissue evidence="2">Muscle</tissue>
    </source>
</reference>
<dbReference type="AlphaFoldDB" id="A0A5B7JXY7"/>
<gene>
    <name evidence="2" type="ORF">E2C01_097304</name>
</gene>
<dbReference type="EMBL" id="VSRR010128506">
    <property type="protein sequence ID" value="MPD01761.1"/>
    <property type="molecule type" value="Genomic_DNA"/>
</dbReference>